<dbReference type="EMBL" id="CM026423">
    <property type="protein sequence ID" value="KAG0583986.1"/>
    <property type="molecule type" value="Genomic_DNA"/>
</dbReference>
<dbReference type="PANTHER" id="PTHR44329">
    <property type="entry name" value="SERINE/THREONINE-PROTEIN KINASE TNNI3K-RELATED"/>
    <property type="match status" value="1"/>
</dbReference>
<dbReference type="Proteomes" id="UP000822688">
    <property type="component" value="Chromosome 3"/>
</dbReference>
<dbReference type="Pfam" id="PF00069">
    <property type="entry name" value="Pkinase"/>
    <property type="match status" value="1"/>
</dbReference>
<dbReference type="PROSITE" id="PS00108">
    <property type="entry name" value="PROTEIN_KINASE_ST"/>
    <property type="match status" value="1"/>
</dbReference>
<evidence type="ECO:0000313" key="7">
    <source>
        <dbReference type="Proteomes" id="UP000822688"/>
    </source>
</evidence>
<evidence type="ECO:0000256" key="3">
    <source>
        <dbReference type="ARBA" id="ARBA00022777"/>
    </source>
</evidence>
<protein>
    <recommendedName>
        <fullName evidence="5">Protein kinase domain-containing protein</fullName>
    </recommendedName>
</protein>
<comment type="caution">
    <text evidence="6">The sequence shown here is derived from an EMBL/GenBank/DDBJ whole genome shotgun (WGS) entry which is preliminary data.</text>
</comment>
<evidence type="ECO:0000313" key="6">
    <source>
        <dbReference type="EMBL" id="KAG0583986.1"/>
    </source>
</evidence>
<reference evidence="6" key="1">
    <citation type="submission" date="2020-06" db="EMBL/GenBank/DDBJ databases">
        <title>WGS assembly of Ceratodon purpureus strain R40.</title>
        <authorList>
            <person name="Carey S.B."/>
            <person name="Jenkins J."/>
            <person name="Shu S."/>
            <person name="Lovell J.T."/>
            <person name="Sreedasyam A."/>
            <person name="Maumus F."/>
            <person name="Tiley G.P."/>
            <person name="Fernandez-Pozo N."/>
            <person name="Barry K."/>
            <person name="Chen C."/>
            <person name="Wang M."/>
            <person name="Lipzen A."/>
            <person name="Daum C."/>
            <person name="Saski C.A."/>
            <person name="Payton A.C."/>
            <person name="Mcbreen J.C."/>
            <person name="Conrad R.E."/>
            <person name="Kollar L.M."/>
            <person name="Olsson S."/>
            <person name="Huttunen S."/>
            <person name="Landis J.B."/>
            <person name="Wickett N.J."/>
            <person name="Johnson M.G."/>
            <person name="Rensing S.A."/>
            <person name="Grimwood J."/>
            <person name="Schmutz J."/>
            <person name="Mcdaniel S.F."/>
        </authorList>
    </citation>
    <scope>NUCLEOTIDE SEQUENCE</scope>
    <source>
        <strain evidence="6">R40</strain>
    </source>
</reference>
<evidence type="ECO:0000256" key="4">
    <source>
        <dbReference type="ARBA" id="ARBA00022840"/>
    </source>
</evidence>
<dbReference type="SUPFAM" id="SSF56112">
    <property type="entry name" value="Protein kinase-like (PK-like)"/>
    <property type="match status" value="1"/>
</dbReference>
<keyword evidence="4" id="KW-0067">ATP-binding</keyword>
<evidence type="ECO:0000259" key="5">
    <source>
        <dbReference type="PROSITE" id="PS50011"/>
    </source>
</evidence>
<dbReference type="InterPro" id="IPR051681">
    <property type="entry name" value="Ser/Thr_Kinases-Pseudokinases"/>
</dbReference>
<gene>
    <name evidence="6" type="ORF">KC19_3G177500</name>
</gene>
<dbReference type="AlphaFoldDB" id="A0A8T0IMC6"/>
<dbReference type="Gene3D" id="1.10.510.10">
    <property type="entry name" value="Transferase(Phosphotransferase) domain 1"/>
    <property type="match status" value="1"/>
</dbReference>
<evidence type="ECO:0000256" key="2">
    <source>
        <dbReference type="ARBA" id="ARBA00022741"/>
    </source>
</evidence>
<name>A0A8T0IMC6_CERPU</name>
<sequence length="575" mass="65267">MEMLMDTREVSMSTGLGSSVDLRLVSPEEAVEGPVVCALDLAEQTGEKVLGLSLELARLIGIEQDARLQSDDLEFYSRDRPFHPDDFEIDIILERFLRLPANSSESLSLGIVKDRCFLADRSESFYRSISAEQWLRTVITTQMSGMILRRDEGRKSYYELDENAGLEILSNVVPRRAFLRRLEGMTATCGGHQCNGGFFPISAFCEEHPPRPACTHCALAEQLRIEIDRMRSDVELDKVLKFWFLGTKDVKPGEYINGGSEGAISRVLWRHGTFVRKRFFSGDVPHQNTQFNRELEVALTVSHPNIVHCFGCSNWATSADCDLFMEVLQEDLESFLSRLEDIGPSFSFRDSLEVLLQVAEAIKYLHEMNFIHGDLKLGNILMSKLLMHSDVPFYLVKVADFGNTQRVDSTGATVESSFDFRIGTYSYAAPEVRSCRKVQREIEKYPEDLQKIQNLQEALQKFEPRKIDVYSFGVVADHVVTGVINVEGKYPDGNGSSLLQSLIDRCQAREPQDRPSFAEICEMLLKVIKDDHEPSHCDEKLQERNAKRKGIDLGQDLMKKVAYWWASNNDSRGTR</sequence>
<feature type="domain" description="Protein kinase" evidence="5">
    <location>
        <begin position="250"/>
        <end position="528"/>
    </location>
</feature>
<accession>A0A8T0IMC6</accession>
<keyword evidence="1" id="KW-0808">Transferase</keyword>
<organism evidence="6 7">
    <name type="scientific">Ceratodon purpureus</name>
    <name type="common">Fire moss</name>
    <name type="synonym">Dicranum purpureum</name>
    <dbReference type="NCBI Taxonomy" id="3225"/>
    <lineage>
        <taxon>Eukaryota</taxon>
        <taxon>Viridiplantae</taxon>
        <taxon>Streptophyta</taxon>
        <taxon>Embryophyta</taxon>
        <taxon>Bryophyta</taxon>
        <taxon>Bryophytina</taxon>
        <taxon>Bryopsida</taxon>
        <taxon>Dicranidae</taxon>
        <taxon>Pseudoditrichales</taxon>
        <taxon>Ditrichaceae</taxon>
        <taxon>Ceratodon</taxon>
    </lineage>
</organism>
<dbReference type="SMART" id="SM00220">
    <property type="entry name" value="S_TKc"/>
    <property type="match status" value="1"/>
</dbReference>
<dbReference type="Gene3D" id="3.30.200.20">
    <property type="entry name" value="Phosphorylase Kinase, domain 1"/>
    <property type="match status" value="1"/>
</dbReference>
<dbReference type="GO" id="GO:0005524">
    <property type="term" value="F:ATP binding"/>
    <property type="evidence" value="ECO:0007669"/>
    <property type="project" value="UniProtKB-KW"/>
</dbReference>
<dbReference type="PROSITE" id="PS50011">
    <property type="entry name" value="PROTEIN_KINASE_DOM"/>
    <property type="match status" value="1"/>
</dbReference>
<keyword evidence="2" id="KW-0547">Nucleotide-binding</keyword>
<dbReference type="InterPro" id="IPR008271">
    <property type="entry name" value="Ser/Thr_kinase_AS"/>
</dbReference>
<evidence type="ECO:0000256" key="1">
    <source>
        <dbReference type="ARBA" id="ARBA00022679"/>
    </source>
</evidence>
<keyword evidence="3" id="KW-0418">Kinase</keyword>
<keyword evidence="7" id="KW-1185">Reference proteome</keyword>
<dbReference type="GO" id="GO:0004674">
    <property type="term" value="F:protein serine/threonine kinase activity"/>
    <property type="evidence" value="ECO:0007669"/>
    <property type="project" value="TreeGrafter"/>
</dbReference>
<proteinExistence type="predicted"/>
<dbReference type="InterPro" id="IPR000719">
    <property type="entry name" value="Prot_kinase_dom"/>
</dbReference>
<dbReference type="PANTHER" id="PTHR44329:SF288">
    <property type="entry name" value="MITOGEN-ACTIVATED PROTEIN KINASE KINASE KINASE 20"/>
    <property type="match status" value="1"/>
</dbReference>
<dbReference type="InterPro" id="IPR011009">
    <property type="entry name" value="Kinase-like_dom_sf"/>
</dbReference>